<dbReference type="Proteomes" id="UP001595799">
    <property type="component" value="Unassembled WGS sequence"/>
</dbReference>
<dbReference type="Gene3D" id="3.60.20.10">
    <property type="entry name" value="Glutamine Phosphoribosylpyrophosphate, subunit 1, domain 1"/>
    <property type="match status" value="1"/>
</dbReference>
<dbReference type="InterPro" id="IPR029055">
    <property type="entry name" value="Ntn_hydrolases_N"/>
</dbReference>
<dbReference type="PANTHER" id="PTHR34218">
    <property type="entry name" value="PEPTIDASE S45 PENICILLIN AMIDASE"/>
    <property type="match status" value="1"/>
</dbReference>
<protein>
    <submittedName>
        <fullName evidence="5">Penicillin acylase family protein</fullName>
    </submittedName>
</protein>
<keyword evidence="2" id="KW-0732">Signal</keyword>
<dbReference type="PANTHER" id="PTHR34218:SF3">
    <property type="entry name" value="ACYL-HOMOSERINE LACTONE ACYLASE PVDQ"/>
    <property type="match status" value="1"/>
</dbReference>
<evidence type="ECO:0000256" key="1">
    <source>
        <dbReference type="ARBA" id="ARBA00006586"/>
    </source>
</evidence>
<dbReference type="PROSITE" id="PS51257">
    <property type="entry name" value="PROKAR_LIPOPROTEIN"/>
    <property type="match status" value="1"/>
</dbReference>
<dbReference type="InterPro" id="IPR043146">
    <property type="entry name" value="Penicillin_amidase_N_B-knob"/>
</dbReference>
<dbReference type="CDD" id="cd03747">
    <property type="entry name" value="Ntn_PGA_like"/>
    <property type="match status" value="1"/>
</dbReference>
<reference evidence="6" key="1">
    <citation type="journal article" date="2019" name="Int. J. Syst. Evol. Microbiol.">
        <title>The Global Catalogue of Microorganisms (GCM) 10K type strain sequencing project: providing services to taxonomists for standard genome sequencing and annotation.</title>
        <authorList>
            <consortium name="The Broad Institute Genomics Platform"/>
            <consortium name="The Broad Institute Genome Sequencing Center for Infectious Disease"/>
            <person name="Wu L."/>
            <person name="Ma J."/>
        </authorList>
    </citation>
    <scope>NUCLEOTIDE SEQUENCE [LARGE SCALE GENOMIC DNA]</scope>
    <source>
        <strain evidence="6">CECT 8472</strain>
    </source>
</reference>
<gene>
    <name evidence="5" type="ORF">ACFOW6_01435</name>
</gene>
<keyword evidence="6" id="KW-1185">Reference proteome</keyword>
<evidence type="ECO:0000256" key="2">
    <source>
        <dbReference type="ARBA" id="ARBA00022729"/>
    </source>
</evidence>
<dbReference type="EMBL" id="JBHSCW010000001">
    <property type="protein sequence ID" value="MFC4350196.1"/>
    <property type="molecule type" value="Genomic_DNA"/>
</dbReference>
<evidence type="ECO:0000256" key="3">
    <source>
        <dbReference type="ARBA" id="ARBA00022801"/>
    </source>
</evidence>
<dbReference type="Gene3D" id="1.10.439.10">
    <property type="entry name" value="Penicillin Amidohydrolase, domain 1"/>
    <property type="match status" value="1"/>
</dbReference>
<dbReference type="Gene3D" id="1.10.1400.10">
    <property type="match status" value="1"/>
</dbReference>
<name>A0ABV8UG08_9PROT</name>
<accession>A0ABV8UG08</accession>
<dbReference type="Gene3D" id="2.30.120.10">
    <property type="match status" value="1"/>
</dbReference>
<organism evidence="5 6">
    <name type="scientific">Fodinicurvata halophila</name>
    <dbReference type="NCBI Taxonomy" id="1419723"/>
    <lineage>
        <taxon>Bacteria</taxon>
        <taxon>Pseudomonadati</taxon>
        <taxon>Pseudomonadota</taxon>
        <taxon>Alphaproteobacteria</taxon>
        <taxon>Rhodospirillales</taxon>
        <taxon>Rhodovibrionaceae</taxon>
        <taxon>Fodinicurvata</taxon>
    </lineage>
</organism>
<dbReference type="InterPro" id="IPR043147">
    <property type="entry name" value="Penicillin_amidase_A-knob"/>
</dbReference>
<keyword evidence="3" id="KW-0378">Hydrolase</keyword>
<keyword evidence="4" id="KW-0865">Zymogen</keyword>
<sequence>MIVVAKSFAILLVLLLTGGCSALWPDDRETEERLSVFPSEDLPLESEVSLRWNDYQVPYIEAENDHDLAFTLGLVHAHLRGAQLTLLRHVSSGRLAEIAGPPATDIDHALRILDFGHAVEEIEANMPDETRRWVQAFVDGLNHYQQQRQKDPPEYGLAGLQSEPWTIHDILRIGRLAGTDVNWLVYFSLLEERGDPEFQRLWQRALEAGQNGTVSFRGSEQQQALSDFLAGHSRSGSNTVVVSPERSASGGALIASDPHLGLNLPNLWILAGLKSPTHQSVGFMVPGLPFVAVGRNPDLAWGGTHMRAASSDLYDVSDLPEDEIQVSETDISVRFWFDETRQVRRTPYGPIITDADIVPNGADETLALRWVGHEPSDEITALLRANRASTPEEFRNALESFALSPQNMLIADRQGNIGHIMATFQPIREEFPPDDLVLDPADPENRWQGFHRTSDLPYILNPEQGFLASANNRPTDAGPGMGYFYSPDERVRRLEDFVADRRNITLDDLAELQRDTRSFGAERLSAVLLQAIREAELHADHADFLAPLEDWNGDYAADARAPVVFETLLYHLWPRTQGVESSSELASAVNEWNYILSYLEGELAQMTPESRRSALSESLEAARKDAEDYPAWGDMHRLSAAHSLANLPVIGSFFEYGNYPVGGSRETVMKTAHGLVNERHAARYGSQARHLSDLSDPDANYFVLFGGQDGWLGSANFMDQVPLWRQGEYIQMPLTQERIVEEFPRLMKLRGGSG</sequence>
<evidence type="ECO:0000256" key="4">
    <source>
        <dbReference type="ARBA" id="ARBA00023145"/>
    </source>
</evidence>
<comment type="caution">
    <text evidence="5">The sequence shown here is derived from an EMBL/GenBank/DDBJ whole genome shotgun (WGS) entry which is preliminary data.</text>
</comment>
<evidence type="ECO:0000313" key="6">
    <source>
        <dbReference type="Proteomes" id="UP001595799"/>
    </source>
</evidence>
<dbReference type="PIRSF" id="PIRSF001227">
    <property type="entry name" value="Pen_acylase"/>
    <property type="match status" value="1"/>
</dbReference>
<dbReference type="RefSeq" id="WP_382420405.1">
    <property type="nucleotide sequence ID" value="NZ_JBHSCW010000001.1"/>
</dbReference>
<comment type="similarity">
    <text evidence="1">Belongs to the peptidase S45 family.</text>
</comment>
<dbReference type="InterPro" id="IPR014395">
    <property type="entry name" value="Pen/GL7ACA/AHL_acylase"/>
</dbReference>
<dbReference type="InterPro" id="IPR023343">
    <property type="entry name" value="Penicillin_amidase_dom1"/>
</dbReference>
<proteinExistence type="inferred from homology"/>
<dbReference type="Pfam" id="PF01804">
    <property type="entry name" value="Penicil_amidase"/>
    <property type="match status" value="1"/>
</dbReference>
<evidence type="ECO:0000313" key="5">
    <source>
        <dbReference type="EMBL" id="MFC4350196.1"/>
    </source>
</evidence>
<dbReference type="SUPFAM" id="SSF56235">
    <property type="entry name" value="N-terminal nucleophile aminohydrolases (Ntn hydrolases)"/>
    <property type="match status" value="1"/>
</dbReference>
<dbReference type="InterPro" id="IPR002692">
    <property type="entry name" value="S45"/>
</dbReference>